<evidence type="ECO:0000313" key="3">
    <source>
        <dbReference type="EMBL" id="WLM94199.1"/>
    </source>
</evidence>
<dbReference type="Proteomes" id="UP000254877">
    <property type="component" value="Unassembled WGS sequence"/>
</dbReference>
<feature type="region of interest" description="Disordered" evidence="1">
    <location>
        <begin position="1"/>
        <end position="53"/>
    </location>
</feature>
<evidence type="ECO:0000256" key="1">
    <source>
        <dbReference type="SAM" id="MobiDB-lite"/>
    </source>
</evidence>
<gene>
    <name evidence="2" type="ORF">NCTC7928_05972</name>
    <name evidence="3" type="ORF">OGM49_15970</name>
    <name evidence="4" type="ORF">V9Z47_07695</name>
</gene>
<feature type="compositionally biased region" description="Basic and acidic residues" evidence="1">
    <location>
        <begin position="1"/>
        <end position="34"/>
    </location>
</feature>
<protein>
    <submittedName>
        <fullName evidence="2">Uncharacterized protein</fullName>
    </submittedName>
</protein>
<proteinExistence type="predicted"/>
<evidence type="ECO:0000313" key="4">
    <source>
        <dbReference type="EMBL" id="WWX72894.1"/>
    </source>
</evidence>
<dbReference type="Proteomes" id="UP001383096">
    <property type="component" value="Chromosome"/>
</dbReference>
<reference evidence="3" key="2">
    <citation type="journal article" date="2023" name="Microorganisms">
        <title>Comparative Genomic Analysis of ST131 Subclade C2 of ESBL-Producing E. coli Isolates from Patients with Recurrent and Sporadic Urinary Tract Infections.</title>
        <authorList>
            <person name="Jaen-Luchoro D."/>
            <person name="Kahnamouei A."/>
            <person name="Yazdanshenas S."/>
            <person name="Lindblom A."/>
            <person name="Samuelsson E."/>
            <person name="Ahren C."/>
            <person name="Karami N."/>
        </authorList>
    </citation>
    <scope>NUCLEOTIDE SEQUENCE</scope>
    <source>
        <strain evidence="3">S7</strain>
    </source>
</reference>
<evidence type="ECO:0000313" key="5">
    <source>
        <dbReference type="Proteomes" id="UP000254877"/>
    </source>
</evidence>
<evidence type="ECO:0000313" key="2">
    <source>
        <dbReference type="EMBL" id="STF45204.1"/>
    </source>
</evidence>
<sequence length="53" mass="5777">MTTQNNKHDSLDYSEKPKSKHIVTFERDSGRKGESSSSANKTTMPAAPAPGKK</sequence>
<dbReference type="RefSeq" id="WP_001571575.1">
    <property type="nucleotide sequence ID" value="NZ_AP018784.2"/>
</dbReference>
<dbReference type="EMBL" id="UGAB01000002">
    <property type="protein sequence ID" value="STF45204.1"/>
    <property type="molecule type" value="Genomic_DNA"/>
</dbReference>
<name>A0A2X7L8B8_ECOLX</name>
<dbReference type="EMBL" id="CP107128">
    <property type="protein sequence ID" value="WLM94199.1"/>
    <property type="molecule type" value="Genomic_DNA"/>
</dbReference>
<organism evidence="2 5">
    <name type="scientific">Escherichia coli</name>
    <dbReference type="NCBI Taxonomy" id="562"/>
    <lineage>
        <taxon>Bacteria</taxon>
        <taxon>Pseudomonadati</taxon>
        <taxon>Pseudomonadota</taxon>
        <taxon>Gammaproteobacteria</taxon>
        <taxon>Enterobacterales</taxon>
        <taxon>Enterobacteriaceae</taxon>
        <taxon>Escherichia</taxon>
    </lineage>
</organism>
<reference evidence="2 5" key="1">
    <citation type="submission" date="2018-06" db="EMBL/GenBank/DDBJ databases">
        <authorList>
            <consortium name="Pathogen Informatics"/>
            <person name="Doyle S."/>
        </authorList>
    </citation>
    <scope>NUCLEOTIDE SEQUENCE [LARGE SCALE GENOMIC DNA]</scope>
    <source>
        <strain evidence="2 5">NCTC7928</strain>
    </source>
</reference>
<accession>A0A2X7L8B8</accession>
<dbReference type="AlphaFoldDB" id="A0A2X7L8B8"/>
<dbReference type="Proteomes" id="UP001180189">
    <property type="component" value="Chromosome"/>
</dbReference>
<reference evidence="4" key="3">
    <citation type="submission" date="2024-03" db="EMBL/GenBank/DDBJ databases">
        <title>Epithelial relay of microbial signals coordinates intestinal macrophage supported barrier repair.</title>
        <authorList>
            <person name="Tsai M.T."/>
        </authorList>
    </citation>
    <scope>NUCLEOTIDE SEQUENCE</scope>
    <source>
        <strain evidence="4">MS 21-1</strain>
    </source>
</reference>
<dbReference type="EMBL" id="CP146670">
    <property type="protein sequence ID" value="WWX72894.1"/>
    <property type="molecule type" value="Genomic_DNA"/>
</dbReference>